<comment type="similarity">
    <text evidence="1">Belongs to the V-ATPase V0D/AC39 subunit family.</text>
</comment>
<evidence type="ECO:0000256" key="3">
    <source>
        <dbReference type="ARBA" id="ARBA00023065"/>
    </source>
</evidence>
<organism evidence="4 5">
    <name type="scientific">Thermoproteota archaeon</name>
    <dbReference type="NCBI Taxonomy" id="2056631"/>
    <lineage>
        <taxon>Archaea</taxon>
        <taxon>Thermoproteota</taxon>
    </lineage>
</organism>
<dbReference type="PANTHER" id="PTHR38682:SF1">
    <property type="entry name" value="V-TYPE ATP SYNTHASE SUBUNIT C"/>
    <property type="match status" value="1"/>
</dbReference>
<dbReference type="Gene3D" id="1.10.132.50">
    <property type="entry name" value="ATP synthase (C/AC39) subunit, domain 3"/>
    <property type="match status" value="1"/>
</dbReference>
<dbReference type="InterPro" id="IPR050873">
    <property type="entry name" value="V-ATPase_V0D/AC39_subunit"/>
</dbReference>
<dbReference type="EMBL" id="QNVI01000016">
    <property type="protein sequence ID" value="TDA40014.1"/>
    <property type="molecule type" value="Genomic_DNA"/>
</dbReference>
<dbReference type="PANTHER" id="PTHR38682">
    <property type="entry name" value="V-TYPE ATP SYNTHASE SUBUNIT C"/>
    <property type="match status" value="1"/>
</dbReference>
<evidence type="ECO:0000256" key="1">
    <source>
        <dbReference type="ARBA" id="ARBA00006709"/>
    </source>
</evidence>
<evidence type="ECO:0000313" key="5">
    <source>
        <dbReference type="Proteomes" id="UP000317265"/>
    </source>
</evidence>
<keyword evidence="3" id="KW-0406">Ion transport</keyword>
<accession>A0A523BGF4</accession>
<protein>
    <recommendedName>
        <fullName evidence="6">V-type ATP synthase subunit C</fullName>
    </recommendedName>
</protein>
<dbReference type="Gene3D" id="1.20.1690.10">
    <property type="entry name" value="V-type ATP synthase subunit C domain"/>
    <property type="match status" value="1"/>
</dbReference>
<proteinExistence type="inferred from homology"/>
<dbReference type="InterPro" id="IPR035067">
    <property type="entry name" value="V-type_ATPase_csu/dsu"/>
</dbReference>
<keyword evidence="2" id="KW-0813">Transport</keyword>
<comment type="caution">
    <text evidence="4">The sequence shown here is derived from an EMBL/GenBank/DDBJ whole genome shotgun (WGS) entry which is preliminary data.</text>
</comment>
<dbReference type="InterPro" id="IPR036079">
    <property type="entry name" value="ATPase_csu/dsu_sf"/>
</dbReference>
<name>A0A523BGF4_9CREN</name>
<reference evidence="4 5" key="1">
    <citation type="journal article" date="2019" name="Nat. Microbiol.">
        <title>Expanding anaerobic alkane metabolism in the domain of Archaea.</title>
        <authorList>
            <person name="Wang Y."/>
            <person name="Wegener G."/>
            <person name="Hou J."/>
            <person name="Wang F."/>
            <person name="Xiao X."/>
        </authorList>
    </citation>
    <scope>NUCLEOTIDE SEQUENCE [LARGE SCALE GENOMIC DNA]</scope>
    <source>
        <strain evidence="4">WYZ-LMO11</strain>
    </source>
</reference>
<dbReference type="InterPro" id="IPR044911">
    <property type="entry name" value="V-type_ATPase_csu/dsu_dom_3"/>
</dbReference>
<sequence length="284" mass="33212">MVYTAVKASAKRSKMLSERQLIELTSSKDLNELVSRLRSIYPELADVKPDSRNIEEKLLELFYTELSEFIKIAPSYRELLELLKQEFEEENIAKTILEKYKKGLLNEINEEFKKIIEYEVPGVVISFIAKNRILKIIELTKKYNIYNVLKSYISLKIDEHNVLTIIRGIKNNIRKDILMKLLILEGGKIDKKILSEALKEENIDKALSILSMEEYKDNQRAIERDFEKKLISILKKMYYEDYVGLGEIIAYIEMKKIEIKNIIRIAISIEKGIIPSTIVQEFII</sequence>
<evidence type="ECO:0008006" key="6">
    <source>
        <dbReference type="Google" id="ProtNLM"/>
    </source>
</evidence>
<dbReference type="GO" id="GO:0046961">
    <property type="term" value="F:proton-transporting ATPase activity, rotational mechanism"/>
    <property type="evidence" value="ECO:0007669"/>
    <property type="project" value="InterPro"/>
</dbReference>
<dbReference type="SUPFAM" id="SSF103486">
    <property type="entry name" value="V-type ATP synthase subunit C"/>
    <property type="match status" value="1"/>
</dbReference>
<dbReference type="Proteomes" id="UP000317265">
    <property type="component" value="Unassembled WGS sequence"/>
</dbReference>
<dbReference type="AlphaFoldDB" id="A0A523BGF4"/>
<evidence type="ECO:0000313" key="4">
    <source>
        <dbReference type="EMBL" id="TDA40014.1"/>
    </source>
</evidence>
<evidence type="ECO:0000256" key="2">
    <source>
        <dbReference type="ARBA" id="ARBA00022448"/>
    </source>
</evidence>
<gene>
    <name evidence="4" type="ORF">DSO09_01420</name>
</gene>
<dbReference type="Pfam" id="PF01992">
    <property type="entry name" value="vATP-synt_AC39"/>
    <property type="match status" value="2"/>
</dbReference>
<dbReference type="InterPro" id="IPR002843">
    <property type="entry name" value="ATPase_V0-cplx_csu/dsu"/>
</dbReference>